<dbReference type="Pfam" id="PF00005">
    <property type="entry name" value="ABC_tran"/>
    <property type="match status" value="1"/>
</dbReference>
<proteinExistence type="predicted"/>
<dbReference type="PANTHER" id="PTHR45772">
    <property type="entry name" value="CONSERVED COMPONENT OF ABC TRANSPORTER FOR NATURAL AMINO ACIDS-RELATED"/>
    <property type="match status" value="1"/>
</dbReference>
<evidence type="ECO:0000313" key="6">
    <source>
        <dbReference type="EMBL" id="MBO4208534.1"/>
    </source>
</evidence>
<keyword evidence="2" id="KW-0547">Nucleotide-binding</keyword>
<dbReference type="GO" id="GO:0005524">
    <property type="term" value="F:ATP binding"/>
    <property type="evidence" value="ECO:0007669"/>
    <property type="project" value="UniProtKB-KW"/>
</dbReference>
<evidence type="ECO:0000313" key="7">
    <source>
        <dbReference type="Proteomes" id="UP000823521"/>
    </source>
</evidence>
<dbReference type="CDD" id="cd03219">
    <property type="entry name" value="ABC_Mj1267_LivG_branched"/>
    <property type="match status" value="1"/>
</dbReference>
<dbReference type="InterPro" id="IPR003593">
    <property type="entry name" value="AAA+_ATPase"/>
</dbReference>
<feature type="compositionally biased region" description="Basic and acidic residues" evidence="4">
    <location>
        <begin position="255"/>
        <end position="264"/>
    </location>
</feature>
<dbReference type="SUPFAM" id="SSF52540">
    <property type="entry name" value="P-loop containing nucleoside triphosphate hydrolases"/>
    <property type="match status" value="1"/>
</dbReference>
<comment type="caution">
    <text evidence="6">The sequence shown here is derived from an EMBL/GenBank/DDBJ whole genome shotgun (WGS) entry which is preliminary data.</text>
</comment>
<dbReference type="InterPro" id="IPR027417">
    <property type="entry name" value="P-loop_NTPase"/>
</dbReference>
<organism evidence="6 7">
    <name type="scientific">Micromonospora echinofusca</name>
    <dbReference type="NCBI Taxonomy" id="47858"/>
    <lineage>
        <taxon>Bacteria</taxon>
        <taxon>Bacillati</taxon>
        <taxon>Actinomycetota</taxon>
        <taxon>Actinomycetes</taxon>
        <taxon>Micromonosporales</taxon>
        <taxon>Micromonosporaceae</taxon>
        <taxon>Micromonospora</taxon>
    </lineage>
</organism>
<reference evidence="6 7" key="1">
    <citation type="submission" date="2019-12" db="EMBL/GenBank/DDBJ databases">
        <title>Whole genome sequencing of endophytic Actinobacterium Micromonospora sp. MPMI6T.</title>
        <authorList>
            <person name="Evv R."/>
            <person name="Podile A.R."/>
        </authorList>
    </citation>
    <scope>NUCLEOTIDE SEQUENCE [LARGE SCALE GENOMIC DNA]</scope>
    <source>
        <strain evidence="6 7">MPMI6</strain>
    </source>
</reference>
<evidence type="ECO:0000256" key="4">
    <source>
        <dbReference type="SAM" id="MobiDB-lite"/>
    </source>
</evidence>
<keyword evidence="1" id="KW-0813">Transport</keyword>
<protein>
    <submittedName>
        <fullName evidence="6">ATP-binding cassette domain-containing protein</fullName>
    </submittedName>
</protein>
<evidence type="ECO:0000256" key="3">
    <source>
        <dbReference type="ARBA" id="ARBA00022840"/>
    </source>
</evidence>
<feature type="region of interest" description="Disordered" evidence="4">
    <location>
        <begin position="243"/>
        <end position="264"/>
    </location>
</feature>
<dbReference type="PROSITE" id="PS50893">
    <property type="entry name" value="ABC_TRANSPORTER_2"/>
    <property type="match status" value="1"/>
</dbReference>
<name>A0ABS3VVW3_MICEH</name>
<dbReference type="InterPro" id="IPR051120">
    <property type="entry name" value="ABC_AA/LPS_Transport"/>
</dbReference>
<dbReference type="PANTHER" id="PTHR45772:SF1">
    <property type="entry name" value="ABC TRANSPORTER ATP-BINDING PROTEIN"/>
    <property type="match status" value="1"/>
</dbReference>
<dbReference type="InterPro" id="IPR032823">
    <property type="entry name" value="BCA_ABC_TP_C"/>
</dbReference>
<accession>A0ABS3VVW3</accession>
<evidence type="ECO:0000256" key="2">
    <source>
        <dbReference type="ARBA" id="ARBA00022741"/>
    </source>
</evidence>
<dbReference type="EMBL" id="WVUH01000205">
    <property type="protein sequence ID" value="MBO4208534.1"/>
    <property type="molecule type" value="Genomic_DNA"/>
</dbReference>
<dbReference type="InterPro" id="IPR003439">
    <property type="entry name" value="ABC_transporter-like_ATP-bd"/>
</dbReference>
<sequence>MTFGGVHALDNVSFSITPGSVHALIGPNGAGKSTCFNVITGVYTAAAGQVLLDGMDITRDRPHRRCRHGMARTFQNIVLARDMTVRDNLLVARHHLGRAGIPATALGLPAARRERRRDLARVTEVADFIGITGALDDLVRTLPYGTQKQVEVARALCTDPRILLLDEPVAGMNDGETEQMAGLVSRVRDELGLSVLLVEHHMGLVMQLADRITVLSFGRRIADGTVTEVQADPAVIEAYLGTPVADTTAPQPNQTREKHDASTN</sequence>
<dbReference type="Gene3D" id="3.40.50.300">
    <property type="entry name" value="P-loop containing nucleotide triphosphate hydrolases"/>
    <property type="match status" value="1"/>
</dbReference>
<evidence type="ECO:0000256" key="1">
    <source>
        <dbReference type="ARBA" id="ARBA00022448"/>
    </source>
</evidence>
<keyword evidence="3 6" id="KW-0067">ATP-binding</keyword>
<keyword evidence="7" id="KW-1185">Reference proteome</keyword>
<feature type="domain" description="ABC transporter" evidence="5">
    <location>
        <begin position="1"/>
        <end position="242"/>
    </location>
</feature>
<dbReference type="Proteomes" id="UP000823521">
    <property type="component" value="Unassembled WGS sequence"/>
</dbReference>
<evidence type="ECO:0000259" key="5">
    <source>
        <dbReference type="PROSITE" id="PS50893"/>
    </source>
</evidence>
<gene>
    <name evidence="6" type="ORF">GSF22_21340</name>
</gene>
<dbReference type="Pfam" id="PF12399">
    <property type="entry name" value="BCA_ABC_TP_C"/>
    <property type="match status" value="1"/>
</dbReference>
<dbReference type="SMART" id="SM00382">
    <property type="entry name" value="AAA"/>
    <property type="match status" value="1"/>
</dbReference>